<proteinExistence type="inferred from homology"/>
<dbReference type="Proteomes" id="UP000707731">
    <property type="component" value="Unassembled WGS sequence"/>
</dbReference>
<feature type="compositionally biased region" description="Basic and acidic residues" evidence="3">
    <location>
        <begin position="1"/>
        <end position="27"/>
    </location>
</feature>
<evidence type="ECO:0000256" key="2">
    <source>
        <dbReference type="RuleBase" id="RU003452"/>
    </source>
</evidence>
<protein>
    <submittedName>
        <fullName evidence="4">Arylamine N-acetyltransferase</fullName>
    </submittedName>
</protein>
<dbReference type="PANTHER" id="PTHR11786">
    <property type="entry name" value="N-HYDROXYARYLAMINE O-ACETYLTRANSFERASE"/>
    <property type="match status" value="1"/>
</dbReference>
<dbReference type="PRINTS" id="PR01543">
    <property type="entry name" value="ANATRNSFRASE"/>
</dbReference>
<keyword evidence="5" id="KW-1185">Reference proteome</keyword>
<evidence type="ECO:0000313" key="5">
    <source>
        <dbReference type="Proteomes" id="UP000707731"/>
    </source>
</evidence>
<dbReference type="EMBL" id="JADLQN010000009">
    <property type="protein sequence ID" value="MBF6358057.1"/>
    <property type="molecule type" value="Genomic_DNA"/>
</dbReference>
<dbReference type="Pfam" id="PF00797">
    <property type="entry name" value="Acetyltransf_2"/>
    <property type="match status" value="1"/>
</dbReference>
<name>A0ABS0DHW2_9NOCA</name>
<dbReference type="Gene3D" id="2.40.128.150">
    <property type="entry name" value="Cysteine proteinases"/>
    <property type="match status" value="1"/>
</dbReference>
<sequence length="347" mass="39104">MAHSREQGPGRLVPHDDRKVADGRDVPCSEQGRNARRAPRVVAEVSDDDIRVPRDEPVDPSYRWQGEELDLDGYLAGIGFTGEREPTIATLRELVHRHTTTLPFENLEALFGRPVALGPAEVQDKMIRRGRGGYCYENVSLFAAALERLGFGVTGLSARVTMGAVAARPATHALLRVTTADDDRVWICDVGFGQGPSEPWELSARPEEFTLGQWRFRFERRVGELGTDLWALHQFGKDGWVERHTFTTNPQYRIDYEVGNHYVSTSPRSPFTTRPFVQRFLPDVRHVLDGRTLTSERPDGTVESRELEIDELPGVLKGVFDIELTDEDAHALTTGKWTERSLRSEMP</sequence>
<organism evidence="4 5">
    <name type="scientific">Nocardia higoensis</name>
    <dbReference type="NCBI Taxonomy" id="228599"/>
    <lineage>
        <taxon>Bacteria</taxon>
        <taxon>Bacillati</taxon>
        <taxon>Actinomycetota</taxon>
        <taxon>Actinomycetes</taxon>
        <taxon>Mycobacteriales</taxon>
        <taxon>Nocardiaceae</taxon>
        <taxon>Nocardia</taxon>
    </lineage>
</organism>
<dbReference type="InterPro" id="IPR038765">
    <property type="entry name" value="Papain-like_cys_pep_sf"/>
</dbReference>
<feature type="region of interest" description="Disordered" evidence="3">
    <location>
        <begin position="1"/>
        <end position="44"/>
    </location>
</feature>
<dbReference type="InterPro" id="IPR001447">
    <property type="entry name" value="Arylamine_N-AcTrfase"/>
</dbReference>
<evidence type="ECO:0000256" key="3">
    <source>
        <dbReference type="SAM" id="MobiDB-lite"/>
    </source>
</evidence>
<gene>
    <name evidence="4" type="ORF">IU449_26530</name>
</gene>
<evidence type="ECO:0000256" key="1">
    <source>
        <dbReference type="ARBA" id="ARBA00006547"/>
    </source>
</evidence>
<evidence type="ECO:0000313" key="4">
    <source>
        <dbReference type="EMBL" id="MBF6358057.1"/>
    </source>
</evidence>
<dbReference type="SUPFAM" id="SSF54001">
    <property type="entry name" value="Cysteine proteinases"/>
    <property type="match status" value="1"/>
</dbReference>
<comment type="similarity">
    <text evidence="1 2">Belongs to the arylamine N-acetyltransferase family.</text>
</comment>
<comment type="caution">
    <text evidence="4">The sequence shown here is derived from an EMBL/GenBank/DDBJ whole genome shotgun (WGS) entry which is preliminary data.</text>
</comment>
<dbReference type="PANTHER" id="PTHR11786:SF0">
    <property type="entry name" value="ARYLAMINE N-ACETYLTRANSFERASE 4-RELATED"/>
    <property type="match status" value="1"/>
</dbReference>
<dbReference type="Gene3D" id="3.30.2140.10">
    <property type="entry name" value="Arylamine N-acetyltransferase"/>
    <property type="match status" value="1"/>
</dbReference>
<reference evidence="4 5" key="1">
    <citation type="submission" date="2020-10" db="EMBL/GenBank/DDBJ databases">
        <title>Identification of Nocardia species via Next-generation sequencing and recognition of intraspecies genetic diversity.</title>
        <authorList>
            <person name="Li P."/>
            <person name="Li P."/>
            <person name="Lu B."/>
        </authorList>
    </citation>
    <scope>NUCLEOTIDE SEQUENCE [LARGE SCALE GENOMIC DNA]</scope>
    <source>
        <strain evidence="4 5">BJ06-0143</strain>
    </source>
</reference>
<accession>A0ABS0DHW2</accession>